<gene>
    <name evidence="4" type="ORF">ABDJ85_14490</name>
</gene>
<evidence type="ECO:0000259" key="3">
    <source>
        <dbReference type="Pfam" id="PF07484"/>
    </source>
</evidence>
<evidence type="ECO:0000256" key="2">
    <source>
        <dbReference type="SAM" id="SignalP"/>
    </source>
</evidence>
<dbReference type="Proteomes" id="UP001495147">
    <property type="component" value="Unassembled WGS sequence"/>
</dbReference>
<dbReference type="RefSeq" id="WP_347705501.1">
    <property type="nucleotide sequence ID" value="NZ_JBDPZD010000004.1"/>
</dbReference>
<evidence type="ECO:0000313" key="5">
    <source>
        <dbReference type="Proteomes" id="UP001495147"/>
    </source>
</evidence>
<feature type="chain" id="PRO_5045727887" evidence="2">
    <location>
        <begin position="25"/>
        <end position="204"/>
    </location>
</feature>
<keyword evidence="2" id="KW-0732">Signal</keyword>
<dbReference type="InterPro" id="IPR011083">
    <property type="entry name" value="Phage_tail_collar_dom"/>
</dbReference>
<reference evidence="4 5" key="1">
    <citation type="submission" date="2024-05" db="EMBL/GenBank/DDBJ databases">
        <title>Roseateles sp. DJS-2-20 16S ribosomal RNA gene Genome sequencing and assembly.</title>
        <authorList>
            <person name="Woo H."/>
        </authorList>
    </citation>
    <scope>NUCLEOTIDE SEQUENCE [LARGE SCALE GENOMIC DNA]</scope>
    <source>
        <strain evidence="4 5">DJS-2-20</strain>
    </source>
</reference>
<dbReference type="EMBL" id="JBDPZD010000004">
    <property type="protein sequence ID" value="MEO3692683.1"/>
    <property type="molecule type" value="Genomic_DNA"/>
</dbReference>
<evidence type="ECO:0000256" key="1">
    <source>
        <dbReference type="SAM" id="MobiDB-lite"/>
    </source>
</evidence>
<dbReference type="SUPFAM" id="SSF88874">
    <property type="entry name" value="Receptor-binding domain of short tail fibre protein gp12"/>
    <property type="match status" value="1"/>
</dbReference>
<dbReference type="PROSITE" id="PS51257">
    <property type="entry name" value="PROKAR_LIPOPROTEIN"/>
    <property type="match status" value="1"/>
</dbReference>
<sequence length="204" mass="20770">MKLRAKRLVFVGLFAGLSASSAFACSGSEPYLATVCTTAANFCPRGYLEADGRLLSIAQNTALFSLLGTNFGGDGRTTFGLPDMRSRAAIGASFTTAPGLSPVVLGEKAGAEQVTISLNQMPLHSHTAQMRGTASAGNTDSPAGAAPAKLARSNNYSSAGADTNMAASTVTVGTAGGGQPLNIRNPYTGLLFCIASQGIFPSRD</sequence>
<feature type="region of interest" description="Disordered" evidence="1">
    <location>
        <begin position="127"/>
        <end position="151"/>
    </location>
</feature>
<dbReference type="Pfam" id="PF07484">
    <property type="entry name" value="Collar"/>
    <property type="match status" value="1"/>
</dbReference>
<keyword evidence="5" id="KW-1185">Reference proteome</keyword>
<accession>A0ABV0G4K6</accession>
<name>A0ABV0G4K6_9BURK</name>
<comment type="caution">
    <text evidence="4">The sequence shown here is derived from an EMBL/GenBank/DDBJ whole genome shotgun (WGS) entry which is preliminary data.</text>
</comment>
<protein>
    <submittedName>
        <fullName evidence="4">Tail fiber protein</fullName>
    </submittedName>
</protein>
<evidence type="ECO:0000313" key="4">
    <source>
        <dbReference type="EMBL" id="MEO3692683.1"/>
    </source>
</evidence>
<dbReference type="Gene3D" id="3.90.1340.10">
    <property type="entry name" value="Phage tail collar domain"/>
    <property type="match status" value="1"/>
</dbReference>
<organism evidence="4 5">
    <name type="scientific">Roseateles paludis</name>
    <dbReference type="NCBI Taxonomy" id="3145238"/>
    <lineage>
        <taxon>Bacteria</taxon>
        <taxon>Pseudomonadati</taxon>
        <taxon>Pseudomonadota</taxon>
        <taxon>Betaproteobacteria</taxon>
        <taxon>Burkholderiales</taxon>
        <taxon>Sphaerotilaceae</taxon>
        <taxon>Roseateles</taxon>
    </lineage>
</organism>
<feature type="compositionally biased region" description="Polar residues" evidence="1">
    <location>
        <begin position="127"/>
        <end position="141"/>
    </location>
</feature>
<feature type="domain" description="Phage tail collar" evidence="3">
    <location>
        <begin position="34"/>
        <end position="88"/>
    </location>
</feature>
<feature type="signal peptide" evidence="2">
    <location>
        <begin position="1"/>
        <end position="24"/>
    </location>
</feature>
<proteinExistence type="predicted"/>
<dbReference type="InterPro" id="IPR037053">
    <property type="entry name" value="Phage_tail_collar_dom_sf"/>
</dbReference>